<keyword evidence="1" id="KW-0472">Membrane</keyword>
<dbReference type="AlphaFoldDB" id="A0A1Y3EXW6"/>
<gene>
    <name evidence="2" type="ORF">D917_05206</name>
</gene>
<dbReference type="Proteomes" id="UP000243006">
    <property type="component" value="Unassembled WGS sequence"/>
</dbReference>
<keyword evidence="1" id="KW-0812">Transmembrane</keyword>
<protein>
    <submittedName>
        <fullName evidence="2">Uncharacterized protein</fullName>
    </submittedName>
</protein>
<proteinExistence type="predicted"/>
<organism evidence="2 3">
    <name type="scientific">Trichinella nativa</name>
    <dbReference type="NCBI Taxonomy" id="6335"/>
    <lineage>
        <taxon>Eukaryota</taxon>
        <taxon>Metazoa</taxon>
        <taxon>Ecdysozoa</taxon>
        <taxon>Nematoda</taxon>
        <taxon>Enoplea</taxon>
        <taxon>Dorylaimia</taxon>
        <taxon>Trichinellida</taxon>
        <taxon>Trichinellidae</taxon>
        <taxon>Trichinella</taxon>
    </lineage>
</organism>
<feature type="transmembrane region" description="Helical" evidence="1">
    <location>
        <begin position="17"/>
        <end position="37"/>
    </location>
</feature>
<keyword evidence="1" id="KW-1133">Transmembrane helix</keyword>
<evidence type="ECO:0000256" key="1">
    <source>
        <dbReference type="SAM" id="Phobius"/>
    </source>
</evidence>
<dbReference type="EMBL" id="LVZM01000665">
    <property type="protein sequence ID" value="OUC49630.1"/>
    <property type="molecule type" value="Genomic_DNA"/>
</dbReference>
<evidence type="ECO:0000313" key="2">
    <source>
        <dbReference type="EMBL" id="OUC49630.1"/>
    </source>
</evidence>
<reference evidence="2 3" key="1">
    <citation type="submission" date="2015-04" db="EMBL/GenBank/DDBJ databases">
        <title>Draft genome of the roundworm Trichinella nativa.</title>
        <authorList>
            <person name="Mitreva M."/>
        </authorList>
    </citation>
    <scope>NUCLEOTIDE SEQUENCE [LARGE SCALE GENOMIC DNA]</scope>
    <source>
        <strain evidence="2 3">ISS45</strain>
    </source>
</reference>
<evidence type="ECO:0000313" key="3">
    <source>
        <dbReference type="Proteomes" id="UP000243006"/>
    </source>
</evidence>
<name>A0A1Y3EXW6_9BILA</name>
<comment type="caution">
    <text evidence="2">The sequence shown here is derived from an EMBL/GenBank/DDBJ whole genome shotgun (WGS) entry which is preliminary data.</text>
</comment>
<sequence length="82" mass="9358">MPFCDAPLLLPYCIDSLYANFATGTGACFFIACNLICKCFFAYIRCNFFPNFNSVQPITDKLMEKSTTAMLIYLTRKVECRL</sequence>
<accession>A0A1Y3EXW6</accession>